<keyword evidence="2" id="KW-0812">Transmembrane</keyword>
<organism evidence="3 4">
    <name type="scientific">Cucurbita maxima</name>
    <name type="common">Pumpkin</name>
    <name type="synonym">Winter squash</name>
    <dbReference type="NCBI Taxonomy" id="3661"/>
    <lineage>
        <taxon>Eukaryota</taxon>
        <taxon>Viridiplantae</taxon>
        <taxon>Streptophyta</taxon>
        <taxon>Embryophyta</taxon>
        <taxon>Tracheophyta</taxon>
        <taxon>Spermatophyta</taxon>
        <taxon>Magnoliopsida</taxon>
        <taxon>eudicotyledons</taxon>
        <taxon>Gunneridae</taxon>
        <taxon>Pentapetalae</taxon>
        <taxon>rosids</taxon>
        <taxon>fabids</taxon>
        <taxon>Cucurbitales</taxon>
        <taxon>Cucurbitaceae</taxon>
        <taxon>Cucurbiteae</taxon>
        <taxon>Cucurbita</taxon>
    </lineage>
</organism>
<feature type="transmembrane region" description="Helical" evidence="2">
    <location>
        <begin position="171"/>
        <end position="191"/>
    </location>
</feature>
<dbReference type="AlphaFoldDB" id="A0A6J1JAX0"/>
<evidence type="ECO:0000256" key="1">
    <source>
        <dbReference type="SAM" id="MobiDB-lite"/>
    </source>
</evidence>
<evidence type="ECO:0000313" key="4">
    <source>
        <dbReference type="RefSeq" id="XP_022986371.1"/>
    </source>
</evidence>
<gene>
    <name evidence="4" type="primary">LOC111484130</name>
</gene>
<evidence type="ECO:0000256" key="2">
    <source>
        <dbReference type="SAM" id="Phobius"/>
    </source>
</evidence>
<dbReference type="KEGG" id="cmax:111484130"/>
<feature type="compositionally biased region" description="Low complexity" evidence="1">
    <location>
        <begin position="118"/>
        <end position="127"/>
    </location>
</feature>
<keyword evidence="2" id="KW-0472">Membrane</keyword>
<dbReference type="Proteomes" id="UP000504608">
    <property type="component" value="Unplaced"/>
</dbReference>
<feature type="region of interest" description="Disordered" evidence="1">
    <location>
        <begin position="75"/>
        <end position="127"/>
    </location>
</feature>
<keyword evidence="2" id="KW-1133">Transmembrane helix</keyword>
<proteinExistence type="predicted"/>
<protein>
    <submittedName>
        <fullName evidence="4">Uncharacterized protein LOC111484130</fullName>
    </submittedName>
</protein>
<name>A0A6J1JAX0_CUCMA</name>
<reference evidence="4" key="1">
    <citation type="submission" date="2025-08" db="UniProtKB">
        <authorList>
            <consortium name="RefSeq"/>
        </authorList>
    </citation>
    <scope>IDENTIFICATION</scope>
    <source>
        <tissue evidence="4">Young leaves</tissue>
    </source>
</reference>
<dbReference type="OrthoDB" id="771184at2759"/>
<accession>A0A6J1JAX0</accession>
<dbReference type="PANTHER" id="PTHR34379">
    <property type="entry name" value="OS07G0553800 PROTEIN"/>
    <property type="match status" value="1"/>
</dbReference>
<dbReference type="GeneID" id="111484130"/>
<dbReference type="RefSeq" id="XP_022986371.1">
    <property type="nucleotide sequence ID" value="XM_023130603.1"/>
</dbReference>
<dbReference type="InterPro" id="IPR040411">
    <property type="entry name" value="At5g23160-like"/>
</dbReference>
<dbReference type="PANTHER" id="PTHR34379:SF15">
    <property type="entry name" value="PROTEIN, PUTATIVE-RELATED"/>
    <property type="match status" value="1"/>
</dbReference>
<sequence length="228" mass="25232">MGTVLETKPTTTLAAYLDLEDDETRISRIDPSCPSCRCSRNSGRDCSAISRPPKRNLSRMARAIVFGTILIKKVRERRSNHQQKSDRRKRSSSLDSGSSPVGGIYQKNRDNQLVGVEPSGSSQSFPISISKPRISEKKANGSATIGVRQGSCYAFNSGVGLLLVSSGGTVMQGRVIGILITSIWVYFFAWMHMEDRWLRKKPTEFAETEVRGTLRSGCRNTIGPLFRV</sequence>
<keyword evidence="3" id="KW-1185">Reference proteome</keyword>
<evidence type="ECO:0000313" key="3">
    <source>
        <dbReference type="Proteomes" id="UP000504608"/>
    </source>
</evidence>